<feature type="chain" id="PRO_5016272109" evidence="2">
    <location>
        <begin position="22"/>
        <end position="547"/>
    </location>
</feature>
<keyword evidence="1" id="KW-0472">Membrane</keyword>
<keyword evidence="4" id="KW-1185">Reference proteome</keyword>
<dbReference type="Proteomes" id="UP000248423">
    <property type="component" value="Unassembled WGS sequence"/>
</dbReference>
<dbReference type="Pfam" id="PF11374">
    <property type="entry name" value="DUF3176"/>
    <property type="match status" value="1"/>
</dbReference>
<dbReference type="AlphaFoldDB" id="A0A319F3S9"/>
<dbReference type="PANTHER" id="PTHR35394">
    <property type="entry name" value="DUF3176 DOMAIN-CONTAINING PROTEIN"/>
    <property type="match status" value="1"/>
</dbReference>
<evidence type="ECO:0000313" key="4">
    <source>
        <dbReference type="Proteomes" id="UP000248423"/>
    </source>
</evidence>
<organism evidence="3 4">
    <name type="scientific">Aspergillus sclerotiicarbonarius (strain CBS 121057 / IBT 28362)</name>
    <dbReference type="NCBI Taxonomy" id="1448318"/>
    <lineage>
        <taxon>Eukaryota</taxon>
        <taxon>Fungi</taxon>
        <taxon>Dikarya</taxon>
        <taxon>Ascomycota</taxon>
        <taxon>Pezizomycotina</taxon>
        <taxon>Eurotiomycetes</taxon>
        <taxon>Eurotiomycetidae</taxon>
        <taxon>Eurotiales</taxon>
        <taxon>Aspergillaceae</taxon>
        <taxon>Aspergillus</taxon>
        <taxon>Aspergillus subgen. Circumdati</taxon>
    </lineage>
</organism>
<dbReference type="EMBL" id="KZ826315">
    <property type="protein sequence ID" value="PYI12694.1"/>
    <property type="molecule type" value="Genomic_DNA"/>
</dbReference>
<feature type="signal peptide" evidence="2">
    <location>
        <begin position="1"/>
        <end position="21"/>
    </location>
</feature>
<dbReference type="InterPro" id="IPR021514">
    <property type="entry name" value="DUF3176"/>
</dbReference>
<keyword evidence="1" id="KW-1133">Transmembrane helix</keyword>
<accession>A0A319F3S9</accession>
<reference evidence="3 4" key="1">
    <citation type="submission" date="2018-02" db="EMBL/GenBank/DDBJ databases">
        <title>The genomes of Aspergillus section Nigri reveals drivers in fungal speciation.</title>
        <authorList>
            <consortium name="DOE Joint Genome Institute"/>
            <person name="Vesth T.C."/>
            <person name="Nybo J."/>
            <person name="Theobald S."/>
            <person name="Brandl J."/>
            <person name="Frisvad J.C."/>
            <person name="Nielsen K.F."/>
            <person name="Lyhne E.K."/>
            <person name="Kogle M.E."/>
            <person name="Kuo A."/>
            <person name="Riley R."/>
            <person name="Clum A."/>
            <person name="Nolan M."/>
            <person name="Lipzen A."/>
            <person name="Salamov A."/>
            <person name="Henrissat B."/>
            <person name="Wiebenga A."/>
            <person name="De vries R.P."/>
            <person name="Grigoriev I.V."/>
            <person name="Mortensen U.H."/>
            <person name="Andersen M.R."/>
            <person name="Baker S.E."/>
        </authorList>
    </citation>
    <scope>NUCLEOTIDE SEQUENCE [LARGE SCALE GENOMIC DNA]</scope>
    <source>
        <strain evidence="3 4">CBS 121057</strain>
    </source>
</reference>
<dbReference type="PANTHER" id="PTHR35394:SF5">
    <property type="entry name" value="DUF3176 DOMAIN-CONTAINING PROTEIN"/>
    <property type="match status" value="1"/>
</dbReference>
<dbReference type="OrthoDB" id="5376804at2759"/>
<protein>
    <submittedName>
        <fullName evidence="3">Uncharacterized protein</fullName>
    </submittedName>
</protein>
<keyword evidence="2" id="KW-0732">Signal</keyword>
<gene>
    <name evidence="3" type="ORF">BO78DRAFT_392501</name>
</gene>
<evidence type="ECO:0000256" key="1">
    <source>
        <dbReference type="SAM" id="Phobius"/>
    </source>
</evidence>
<sequence length="547" mass="58331">MSCFSIACLIVLVVLLGKLDGMPYAHWAYRASPNAVIAIVATADRAALLFPVAICLSQFKWNQYHQQQRLYNLQMVDQASRGIWGSLRMISSTRPSLATLGAVTLILSAAIDPLTQQILTFPTRVVSASNETASAQTAHVYLPSDPDEDNTISLTVLSSTYGSGSSQEPTCSTGSCQYPDFVALGACSQCEDVTSRTTQDCSALSLTASTIGEALNGTAFEKAAVNCTYTTPGGLQITPSLYATVGTTVGNENGEEFTKNKWTFANTGIGDLNLSDSQGPHLAGILNPVLGLAVAEYSNPYIVYTVENLTAAESKPQITECALYLCAQKYENNTYSSDDRSLAPSKTEQLFVNGTFSLFYSNDLVPGSNSTASFASNDSYSIQGITVMQMVNSFSSTISLSDEIEAGWTISMDDGDGASPVMEKIATGITDAIRTGPNSTTVTGEAFTTQTYISVRCYWAVAPIVITVLSIMFLVAIIIHTGRAKGAGVWKSSALALLACRLKQGTEYPDLHALGASEMEKIAKGMHVSWEDDEPLTLAVNADNAVR</sequence>
<name>A0A319F3S9_ASPSB</name>
<dbReference type="VEuPathDB" id="FungiDB:BO78DRAFT_392501"/>
<proteinExistence type="predicted"/>
<evidence type="ECO:0000313" key="3">
    <source>
        <dbReference type="EMBL" id="PYI12694.1"/>
    </source>
</evidence>
<keyword evidence="1" id="KW-0812">Transmembrane</keyword>
<feature type="transmembrane region" description="Helical" evidence="1">
    <location>
        <begin position="458"/>
        <end position="479"/>
    </location>
</feature>
<evidence type="ECO:0000256" key="2">
    <source>
        <dbReference type="SAM" id="SignalP"/>
    </source>
</evidence>